<dbReference type="EMBL" id="JBEPEK010000904">
    <property type="protein sequence ID" value="MER7187760.1"/>
    <property type="molecule type" value="Genomic_DNA"/>
</dbReference>
<keyword evidence="2" id="KW-1185">Reference proteome</keyword>
<comment type="caution">
    <text evidence="1">The sequence shown here is derived from an EMBL/GenBank/DDBJ whole genome shotgun (WGS) entry which is preliminary data.</text>
</comment>
<dbReference type="RefSeq" id="WP_350792414.1">
    <property type="nucleotide sequence ID" value="NZ_JBEPEK010000904.1"/>
</dbReference>
<organism evidence="1 2">
    <name type="scientific">Streptomyces hyaluromycini</name>
    <dbReference type="NCBI Taxonomy" id="1377993"/>
    <lineage>
        <taxon>Bacteria</taxon>
        <taxon>Bacillati</taxon>
        <taxon>Actinomycetota</taxon>
        <taxon>Actinomycetes</taxon>
        <taxon>Kitasatosporales</taxon>
        <taxon>Streptomycetaceae</taxon>
        <taxon>Streptomyces</taxon>
    </lineage>
</organism>
<dbReference type="Proteomes" id="UP001474181">
    <property type="component" value="Unassembled WGS sequence"/>
</dbReference>
<sequence length="202" mass="21400">MADISFDPTFSHREFVDGPDGDRVRAAEPNGFNARFGAIEDDLRQMSTVVDRIRAAIAARGTGPVEHVLVLPPKLLVVPARTNWTTTASGAAQALDHGVDGMMEVALPDNVRLVSFRAMGQNPSGTAAPPDITLSRLSVPGGTPETLAEISGDTNPYDKTTVIDASVATTATATYRYLIRATVTFAPQPVTIAGFQIVYTSS</sequence>
<accession>A0ABV1XFE0</accession>
<protein>
    <submittedName>
        <fullName evidence="1">Uncharacterized protein</fullName>
    </submittedName>
</protein>
<proteinExistence type="predicted"/>
<reference evidence="1 2" key="1">
    <citation type="submission" date="2024-06" db="EMBL/GenBank/DDBJ databases">
        <title>The Natural Products Discovery Center: Release of the First 8490 Sequenced Strains for Exploring Actinobacteria Biosynthetic Diversity.</title>
        <authorList>
            <person name="Kalkreuter E."/>
            <person name="Kautsar S.A."/>
            <person name="Yang D."/>
            <person name="Bader C.D."/>
            <person name="Teijaro C.N."/>
            <person name="Fluegel L."/>
            <person name="Davis C.M."/>
            <person name="Simpson J.R."/>
            <person name="Lauterbach L."/>
            <person name="Steele A.D."/>
            <person name="Gui C."/>
            <person name="Meng S."/>
            <person name="Li G."/>
            <person name="Viehrig K."/>
            <person name="Ye F."/>
            <person name="Su P."/>
            <person name="Kiefer A.F."/>
            <person name="Nichols A."/>
            <person name="Cepeda A.J."/>
            <person name="Yan W."/>
            <person name="Fan B."/>
            <person name="Jiang Y."/>
            <person name="Adhikari A."/>
            <person name="Zheng C.-J."/>
            <person name="Schuster L."/>
            <person name="Cowan T.M."/>
            <person name="Smanski M.J."/>
            <person name="Chevrette M.G."/>
            <person name="De Carvalho L.P.S."/>
            <person name="Shen B."/>
        </authorList>
    </citation>
    <scope>NUCLEOTIDE SEQUENCE [LARGE SCALE GENOMIC DNA]</scope>
    <source>
        <strain evidence="1 2">NPDC000234</strain>
    </source>
</reference>
<name>A0ABV1XFE0_9ACTN</name>
<evidence type="ECO:0000313" key="1">
    <source>
        <dbReference type="EMBL" id="MER7187760.1"/>
    </source>
</evidence>
<evidence type="ECO:0000313" key="2">
    <source>
        <dbReference type="Proteomes" id="UP001474181"/>
    </source>
</evidence>
<gene>
    <name evidence="1" type="ORF">ABT404_51305</name>
</gene>